<dbReference type="OrthoDB" id="203099at2759"/>
<evidence type="ECO:0000256" key="3">
    <source>
        <dbReference type="ARBA" id="ARBA00022692"/>
    </source>
</evidence>
<feature type="transmembrane region" description="Helical" evidence="8">
    <location>
        <begin position="413"/>
        <end position="438"/>
    </location>
</feature>
<evidence type="ECO:0000256" key="7">
    <source>
        <dbReference type="SAM" id="MobiDB-lite"/>
    </source>
</evidence>
<feature type="transmembrane region" description="Helical" evidence="8">
    <location>
        <begin position="30"/>
        <end position="50"/>
    </location>
</feature>
<keyword evidence="3 8" id="KW-0812">Transmembrane</keyword>
<evidence type="ECO:0000256" key="5">
    <source>
        <dbReference type="ARBA" id="ARBA00023136"/>
    </source>
</evidence>
<feature type="transmembrane region" description="Helical" evidence="8">
    <location>
        <begin position="130"/>
        <end position="149"/>
    </location>
</feature>
<dbReference type="PANTHER" id="PTHR21355">
    <property type="entry name" value="G-PROTEIN COUPLED RECEPTOR-ASSOCIATED PROTEIN LMBRD2"/>
    <property type="match status" value="1"/>
</dbReference>
<keyword evidence="10" id="KW-1185">Reference proteome</keyword>
<dbReference type="EMBL" id="UYRR01031062">
    <property type="protein sequence ID" value="VDK44873.1"/>
    <property type="molecule type" value="Genomic_DNA"/>
</dbReference>
<evidence type="ECO:0000313" key="10">
    <source>
        <dbReference type="Proteomes" id="UP000267096"/>
    </source>
</evidence>
<feature type="transmembrane region" description="Helical" evidence="8">
    <location>
        <begin position="6"/>
        <end position="23"/>
    </location>
</feature>
<evidence type="ECO:0000313" key="11">
    <source>
        <dbReference type="WBParaSite" id="ASIM_0001188401-mRNA-1"/>
    </source>
</evidence>
<protein>
    <submittedName>
        <fullName evidence="11">LMBR1 domain-containing protein 2</fullName>
    </submittedName>
</protein>
<dbReference type="AlphaFoldDB" id="A0A0M3JUL8"/>
<reference evidence="11" key="1">
    <citation type="submission" date="2017-02" db="UniProtKB">
        <authorList>
            <consortium name="WormBaseParasite"/>
        </authorList>
    </citation>
    <scope>IDENTIFICATION</scope>
</reference>
<dbReference type="WBParaSite" id="ASIM_0001188401-mRNA-1">
    <property type="protein sequence ID" value="ASIM_0001188401-mRNA-1"/>
    <property type="gene ID" value="ASIM_0001188401"/>
</dbReference>
<feature type="compositionally biased region" description="Polar residues" evidence="7">
    <location>
        <begin position="666"/>
        <end position="690"/>
    </location>
</feature>
<keyword evidence="6" id="KW-0175">Coiled coil</keyword>
<feature type="transmembrane region" description="Helical" evidence="8">
    <location>
        <begin position="458"/>
        <end position="480"/>
    </location>
</feature>
<gene>
    <name evidence="9" type="ORF">ASIM_LOCUS11350</name>
</gene>
<feature type="transmembrane region" description="Helical" evidence="8">
    <location>
        <begin position="553"/>
        <end position="575"/>
    </location>
</feature>
<dbReference type="PANTHER" id="PTHR21355:SF0">
    <property type="entry name" value="G-PROTEIN COUPLED RECEPTOR-ASSOCIATED PROTEIN LMBRD2"/>
    <property type="match status" value="1"/>
</dbReference>
<feature type="region of interest" description="Disordered" evidence="7">
    <location>
        <begin position="663"/>
        <end position="706"/>
    </location>
</feature>
<feature type="transmembrane region" description="Helical" evidence="8">
    <location>
        <begin position="200"/>
        <end position="223"/>
    </location>
</feature>
<feature type="coiled-coil region" evidence="6">
    <location>
        <begin position="239"/>
        <end position="266"/>
    </location>
</feature>
<feature type="transmembrane region" description="Helical" evidence="8">
    <location>
        <begin position="501"/>
        <end position="525"/>
    </location>
</feature>
<evidence type="ECO:0000313" key="9">
    <source>
        <dbReference type="EMBL" id="VDK44873.1"/>
    </source>
</evidence>
<reference evidence="9 10" key="2">
    <citation type="submission" date="2018-11" db="EMBL/GenBank/DDBJ databases">
        <authorList>
            <consortium name="Pathogen Informatics"/>
        </authorList>
    </citation>
    <scope>NUCLEOTIDE SEQUENCE [LARGE SCALE GENOMIC DNA]</scope>
</reference>
<comment type="similarity">
    <text evidence="2">Belongs to the LIMR family.</text>
</comment>
<evidence type="ECO:0000256" key="1">
    <source>
        <dbReference type="ARBA" id="ARBA00004141"/>
    </source>
</evidence>
<dbReference type="InterPro" id="IPR051584">
    <property type="entry name" value="GPCR-associated_LMBR1"/>
</dbReference>
<organism evidence="11">
    <name type="scientific">Anisakis simplex</name>
    <name type="common">Herring worm</name>
    <dbReference type="NCBI Taxonomy" id="6269"/>
    <lineage>
        <taxon>Eukaryota</taxon>
        <taxon>Metazoa</taxon>
        <taxon>Ecdysozoa</taxon>
        <taxon>Nematoda</taxon>
        <taxon>Chromadorea</taxon>
        <taxon>Rhabditida</taxon>
        <taxon>Spirurina</taxon>
        <taxon>Ascaridomorpha</taxon>
        <taxon>Ascaridoidea</taxon>
        <taxon>Anisakidae</taxon>
        <taxon>Anisakis</taxon>
        <taxon>Anisakis simplex complex</taxon>
    </lineage>
</organism>
<evidence type="ECO:0000256" key="4">
    <source>
        <dbReference type="ARBA" id="ARBA00022989"/>
    </source>
</evidence>
<evidence type="ECO:0000256" key="2">
    <source>
        <dbReference type="ARBA" id="ARBA00010487"/>
    </source>
</evidence>
<accession>A0A0M3JUL8</accession>
<dbReference type="Proteomes" id="UP000267096">
    <property type="component" value="Unassembled WGS sequence"/>
</dbReference>
<proteinExistence type="inferred from homology"/>
<comment type="subcellular location">
    <subcellularLocation>
        <location evidence="1">Membrane</location>
        <topology evidence="1">Multi-pass membrane protein</topology>
    </subcellularLocation>
</comment>
<dbReference type="Pfam" id="PF04791">
    <property type="entry name" value="LMBR1"/>
    <property type="match status" value="1"/>
</dbReference>
<name>A0A0M3JUL8_ANISI</name>
<dbReference type="GO" id="GO:0016020">
    <property type="term" value="C:membrane"/>
    <property type="evidence" value="ECO:0007669"/>
    <property type="project" value="UniProtKB-SubCell"/>
</dbReference>
<keyword evidence="5 8" id="KW-0472">Membrane</keyword>
<feature type="transmembrane region" description="Helical" evidence="8">
    <location>
        <begin position="169"/>
        <end position="188"/>
    </location>
</feature>
<evidence type="ECO:0000256" key="8">
    <source>
        <dbReference type="SAM" id="Phobius"/>
    </source>
</evidence>
<dbReference type="InterPro" id="IPR006876">
    <property type="entry name" value="LMBR1-like_membr_prot"/>
</dbReference>
<keyword evidence="4 8" id="KW-1133">Transmembrane helix</keyword>
<sequence length="706" mass="81136">MMLMLVNGLGIFILSLYLLNRFADIKHQRIVVIITTLIGWYTSFMIIFLLPLDITHALYKRCVLEYNGPTASSQRFESINNTATTINDNDNNNNNIGSMNNDIDNDYNSNDLCGTDRNLSDHFLLTTWRIMYWTSQLLTWLILPILQSYSNAGEFSIVGKLRSAAYNNVVYYGLYLGVFVALLIYAASQGVSLNAEHLKVIIISASNTWGLFVLVVLLGYALVEVPRQLMLMVKKEYRLNKTYFDIDKLSSEKNEAEEELRDAYQMSRSVLTLLRNEYILREYAQTILAKFPTDIVAEMNNSKYGSHFAASAIPPADESIVTSEKYLIRLHKRVIKAIQNHHRTQMQWQALLKRAFYLEDVQRAFEMYISGGTVHYEFRTIKKEQAWLQKYPLLIRRFWLVEQYAWHVLCKRALLMVIATVSLALSIVVAWSECTFFIVRPTLSLAAHLVNEFYRMHAHLDIPLFVLMFYLCVCAYYSVFKMRIYRYYRLDSHHMTDENSLLFSATLLCRLAPALCLNVLGMIHLDSHISDADKYFVETQFTKLMGHLDVIPILAKGINIYLPIFVFLIGLGTYLRVGTLFLHYLGIDQFFDDDEMSGELVQGGRALVTIERNKLLREMDREQRDKYWANRLVALHADVSNEGDENCDAIGLVIDNNNRSDIDNDQSVANDMSNNNNRPAALAPSSNYGSSDIMASPRPTISFDDF</sequence>
<evidence type="ECO:0000256" key="6">
    <source>
        <dbReference type="SAM" id="Coils"/>
    </source>
</evidence>